<dbReference type="PROSITE" id="PS50158">
    <property type="entry name" value="ZF_CCHC"/>
    <property type="match status" value="1"/>
</dbReference>
<dbReference type="InterPro" id="IPR001878">
    <property type="entry name" value="Znf_CCHC"/>
</dbReference>
<keyword evidence="1" id="KW-0863">Zinc-finger</keyword>
<dbReference type="SMART" id="SM00343">
    <property type="entry name" value="ZnF_C2HC"/>
    <property type="match status" value="2"/>
</dbReference>
<proteinExistence type="predicted"/>
<accession>A0ABQ4WG24</accession>
<dbReference type="InterPro" id="IPR036875">
    <property type="entry name" value="Znf_CCHC_sf"/>
</dbReference>
<dbReference type="Proteomes" id="UP001151760">
    <property type="component" value="Unassembled WGS sequence"/>
</dbReference>
<dbReference type="Gene3D" id="4.10.60.10">
    <property type="entry name" value="Zinc finger, CCHC-type"/>
    <property type="match status" value="1"/>
</dbReference>
<reference evidence="3" key="2">
    <citation type="submission" date="2022-01" db="EMBL/GenBank/DDBJ databases">
        <authorList>
            <person name="Yamashiro T."/>
            <person name="Shiraishi A."/>
            <person name="Satake H."/>
            <person name="Nakayama K."/>
        </authorList>
    </citation>
    <scope>NUCLEOTIDE SEQUENCE</scope>
</reference>
<name>A0ABQ4WG24_9ASTR</name>
<protein>
    <recommendedName>
        <fullName evidence="2">CCHC-type domain-containing protein</fullName>
    </recommendedName>
</protein>
<evidence type="ECO:0000313" key="4">
    <source>
        <dbReference type="Proteomes" id="UP001151760"/>
    </source>
</evidence>
<dbReference type="EMBL" id="BQNB010008611">
    <property type="protein sequence ID" value="GJS51806.1"/>
    <property type="molecule type" value="Genomic_DNA"/>
</dbReference>
<organism evidence="3 4">
    <name type="scientific">Tanacetum coccineum</name>
    <dbReference type="NCBI Taxonomy" id="301880"/>
    <lineage>
        <taxon>Eukaryota</taxon>
        <taxon>Viridiplantae</taxon>
        <taxon>Streptophyta</taxon>
        <taxon>Embryophyta</taxon>
        <taxon>Tracheophyta</taxon>
        <taxon>Spermatophyta</taxon>
        <taxon>Magnoliopsida</taxon>
        <taxon>eudicotyledons</taxon>
        <taxon>Gunneridae</taxon>
        <taxon>Pentapetalae</taxon>
        <taxon>asterids</taxon>
        <taxon>campanulids</taxon>
        <taxon>Asterales</taxon>
        <taxon>Asteraceae</taxon>
        <taxon>Asteroideae</taxon>
        <taxon>Anthemideae</taxon>
        <taxon>Anthemidinae</taxon>
        <taxon>Tanacetum</taxon>
    </lineage>
</organism>
<evidence type="ECO:0000259" key="2">
    <source>
        <dbReference type="PROSITE" id="PS50158"/>
    </source>
</evidence>
<keyword evidence="1" id="KW-0862">Zinc</keyword>
<sequence length="656" mass="73964">MIELRADMELKDTMVVAVPKLNLLVGPKLGFKPTKQVYQHVSKRNVANTSGKKKQAGLNRHMLDDKGANFGMVSPNHGTPSETFGTPTTTPLPERINNLERQMLDEKFMLVDDDGKSLKVDPLVNSDSIVKWKRCSMKLLVTNISYKDKNKAKRTKPSTGMERAWEIEAEGLELEDKLFLSIFDPCLSWDQGLELKDMRAWVLVDECLDASCSLGMYYLSIFKVTEMVVKTVKSLRASFFWGGCEDTKKLAWVKWSNILASLDKGGVGVGSLKAFNIRPVKVGRTRAEFDGLILDISSLKTNEVVDSDSCIWSFFYDDNFSINKVRKHINERILPILSPSTQCHDSGTGSRRTERAARECTYTDFLKCQPLNFKGTEGVVGLTQWFEKMESVFHISNCTVACQIKFATCTLHGNALTWWNFHVKTWRDQEAGDRNVEPEGQGNGHCELHTTLQKMALMCGRMFPEESDQVEKYVGGLPDMIQGSVMASKPKTKQEAIESANDIIDQKVHAYVERQAENKRKFDHNNQAQQQPPKKQSVAIAYTAGSGERKEYIGTLPLCNRCKLHHNGLCTVKCENCKKVGHMTRDCRNPAGAKNQRTLTCFECRNQRHYRSDCTELKSQNYRNQTGGNEARGMVYALGGGQPDQDLDDMEDDINA</sequence>
<comment type="caution">
    <text evidence="3">The sequence shown here is derived from an EMBL/GenBank/DDBJ whole genome shotgun (WGS) entry which is preliminary data.</text>
</comment>
<feature type="domain" description="CCHC-type" evidence="2">
    <location>
        <begin position="573"/>
        <end position="589"/>
    </location>
</feature>
<keyword evidence="1" id="KW-0479">Metal-binding</keyword>
<dbReference type="PANTHER" id="PTHR33116:SF79">
    <property type="entry name" value="REVERSE TRANSCRIPTASE DOMAIN, ZINC FINGER, CCHC-TYPE-RELATED"/>
    <property type="match status" value="1"/>
</dbReference>
<dbReference type="SUPFAM" id="SSF57756">
    <property type="entry name" value="Retrovirus zinc finger-like domains"/>
    <property type="match status" value="1"/>
</dbReference>
<reference evidence="3" key="1">
    <citation type="journal article" date="2022" name="Int. J. Mol. Sci.">
        <title>Draft Genome of Tanacetum Coccineum: Genomic Comparison of Closely Related Tanacetum-Family Plants.</title>
        <authorList>
            <person name="Yamashiro T."/>
            <person name="Shiraishi A."/>
            <person name="Nakayama K."/>
            <person name="Satake H."/>
        </authorList>
    </citation>
    <scope>NUCLEOTIDE SEQUENCE</scope>
</reference>
<gene>
    <name evidence="3" type="ORF">Tco_0625168</name>
</gene>
<evidence type="ECO:0000256" key="1">
    <source>
        <dbReference type="PROSITE-ProRule" id="PRU00047"/>
    </source>
</evidence>
<dbReference type="PANTHER" id="PTHR33116">
    <property type="entry name" value="REVERSE TRANSCRIPTASE ZINC-BINDING DOMAIN-CONTAINING PROTEIN-RELATED-RELATED"/>
    <property type="match status" value="1"/>
</dbReference>
<evidence type="ECO:0000313" key="3">
    <source>
        <dbReference type="EMBL" id="GJS51806.1"/>
    </source>
</evidence>
<keyword evidence="4" id="KW-1185">Reference proteome</keyword>